<dbReference type="OrthoDB" id="1934230at2759"/>
<gene>
    <name evidence="4" type="primary">LOC112285105</name>
    <name evidence="3" type="ORF">PHYPA_010358</name>
</gene>
<dbReference type="PANTHER" id="PTHR33783:SF1">
    <property type="entry name" value="PROTEIN HAIKU1"/>
    <property type="match status" value="1"/>
</dbReference>
<accession>A0A2K1KBM2</accession>
<dbReference type="EMBL" id="ABEU02000007">
    <property type="protein sequence ID" value="PNR51172.1"/>
    <property type="molecule type" value="Genomic_DNA"/>
</dbReference>
<dbReference type="EnsemblPlants" id="Pp3c7_13780V3.4">
    <property type="protein sequence ID" value="PAC:32925950.CDS.1"/>
    <property type="gene ID" value="Pp3c7_13780"/>
</dbReference>
<reference evidence="3 5" key="2">
    <citation type="journal article" date="2018" name="Plant J.">
        <title>The Physcomitrella patens chromosome-scale assembly reveals moss genome structure and evolution.</title>
        <authorList>
            <person name="Lang D."/>
            <person name="Ullrich K.K."/>
            <person name="Murat F."/>
            <person name="Fuchs J."/>
            <person name="Jenkins J."/>
            <person name="Haas F.B."/>
            <person name="Piednoel M."/>
            <person name="Gundlach H."/>
            <person name="Van Bel M."/>
            <person name="Meyberg R."/>
            <person name="Vives C."/>
            <person name="Morata J."/>
            <person name="Symeonidi A."/>
            <person name="Hiss M."/>
            <person name="Muchero W."/>
            <person name="Kamisugi Y."/>
            <person name="Saleh O."/>
            <person name="Blanc G."/>
            <person name="Decker E.L."/>
            <person name="van Gessel N."/>
            <person name="Grimwood J."/>
            <person name="Hayes R.D."/>
            <person name="Graham S.W."/>
            <person name="Gunter L.E."/>
            <person name="McDaniel S.F."/>
            <person name="Hoernstein S.N.W."/>
            <person name="Larsson A."/>
            <person name="Li F.W."/>
            <person name="Perroud P.F."/>
            <person name="Phillips J."/>
            <person name="Ranjan P."/>
            <person name="Rokshar D.S."/>
            <person name="Rothfels C.J."/>
            <person name="Schneider L."/>
            <person name="Shu S."/>
            <person name="Stevenson D.W."/>
            <person name="Thummler F."/>
            <person name="Tillich M."/>
            <person name="Villarreal Aguilar J.C."/>
            <person name="Widiez T."/>
            <person name="Wong G.K."/>
            <person name="Wymore A."/>
            <person name="Zhang Y."/>
            <person name="Zimmer A.D."/>
            <person name="Quatrano R.S."/>
            <person name="Mayer K.F.X."/>
            <person name="Goodstein D."/>
            <person name="Casacuberta J.M."/>
            <person name="Vandepoele K."/>
            <person name="Reski R."/>
            <person name="Cuming A.C."/>
            <person name="Tuskan G.A."/>
            <person name="Maumus F."/>
            <person name="Salse J."/>
            <person name="Schmutz J."/>
            <person name="Rensing S.A."/>
        </authorList>
    </citation>
    <scope>NUCLEOTIDE SEQUENCE [LARGE SCALE GENOMIC DNA]</scope>
    <source>
        <strain evidence="4 5">cv. Gransden 2004</strain>
    </source>
</reference>
<dbReference type="Gramene" id="Pp3c7_13780V3.1">
    <property type="protein sequence ID" value="PAC:32925947.CDS.1"/>
    <property type="gene ID" value="Pp3c7_13780"/>
</dbReference>
<name>A0A2K1KBM2_PHYPA</name>
<evidence type="ECO:0000313" key="5">
    <source>
        <dbReference type="Proteomes" id="UP000006727"/>
    </source>
</evidence>
<dbReference type="AlphaFoldDB" id="A0A2K1KBM2"/>
<dbReference type="Gramene" id="Pp3c7_13780V3.2">
    <property type="protein sequence ID" value="PAC:32925948.CDS.1"/>
    <property type="gene ID" value="Pp3c7_13780"/>
</dbReference>
<protein>
    <recommendedName>
        <fullName evidence="2">VQ domain-containing protein</fullName>
    </recommendedName>
</protein>
<dbReference type="PaxDb" id="3218-PP1S75_36V6.1"/>
<dbReference type="OMA" id="RDEMNSM"/>
<feature type="region of interest" description="Disordered" evidence="1">
    <location>
        <begin position="1"/>
        <end position="56"/>
    </location>
</feature>
<dbReference type="Gramene" id="Pp3c7_13780V3.4">
    <property type="protein sequence ID" value="PAC:32925950.CDS.1"/>
    <property type="gene ID" value="Pp3c7_13780"/>
</dbReference>
<evidence type="ECO:0000313" key="3">
    <source>
        <dbReference type="EMBL" id="PNR51172.1"/>
    </source>
</evidence>
<dbReference type="EnsemblPlants" id="Pp3c7_13780V3.1">
    <property type="protein sequence ID" value="PAC:32925947.CDS.1"/>
    <property type="gene ID" value="Pp3c7_13780"/>
</dbReference>
<feature type="domain" description="VQ" evidence="2">
    <location>
        <begin position="53"/>
        <end position="79"/>
    </location>
</feature>
<sequence length="296" mass="31590">MPSRLITYTGAMAAPMDVSDPEGGRGKSGSALSVSRSSTKINKNLRRAVTQPRPAPQVYKTEPAEFRSLVQQLTGTSSPEPSTILTPKPLNPRLQNLAPPPLRPVFSYPTGHQQSSQHQNLSEFNPGPRIGRFNSMPPSFTNPNQAAYHRPPNFPVPPLSFSPLPVLTPRDQIWANILNPVESPGSAALRHLGQSMTGGGSGGDAARDEMNSMSTMVQPHNANHLPNANLSSELSRFGGPSPLKFLSPFSLSSPGLVSGYGLGSMFGFGGQFSPSAAALDDPFDYPDSDLPRSTYS</sequence>
<proteinExistence type="predicted"/>
<dbReference type="InterPro" id="IPR008889">
    <property type="entry name" value="VQ"/>
</dbReference>
<dbReference type="Proteomes" id="UP000006727">
    <property type="component" value="Chromosome 7"/>
</dbReference>
<evidence type="ECO:0000313" key="4">
    <source>
        <dbReference type="EnsemblPlants" id="PAC:32925947.CDS.1"/>
    </source>
</evidence>
<evidence type="ECO:0000259" key="2">
    <source>
        <dbReference type="Pfam" id="PF05678"/>
    </source>
</evidence>
<dbReference type="GeneID" id="112285105"/>
<dbReference type="EnsemblPlants" id="Pp3c7_13780V3.3">
    <property type="protein sequence ID" value="PAC:32925949.CDS.1"/>
    <property type="gene ID" value="Pp3c7_13780"/>
</dbReference>
<feature type="compositionally biased region" description="Polar residues" evidence="1">
    <location>
        <begin position="30"/>
        <end position="42"/>
    </location>
</feature>
<dbReference type="EnsemblPlants" id="Pp3c7_13780V3.2">
    <property type="protein sequence ID" value="PAC:32925948.CDS.1"/>
    <property type="gene ID" value="Pp3c7_13780"/>
</dbReference>
<keyword evidence="5" id="KW-1185">Reference proteome</keyword>
<evidence type="ECO:0000256" key="1">
    <source>
        <dbReference type="SAM" id="MobiDB-lite"/>
    </source>
</evidence>
<dbReference type="STRING" id="3218.A0A2K1KBM2"/>
<dbReference type="RefSeq" id="XP_024381405.1">
    <property type="nucleotide sequence ID" value="XM_024525637.2"/>
</dbReference>
<reference evidence="4" key="3">
    <citation type="submission" date="2020-12" db="UniProtKB">
        <authorList>
            <consortium name="EnsemblPlants"/>
        </authorList>
    </citation>
    <scope>IDENTIFICATION</scope>
</reference>
<dbReference type="Pfam" id="PF05678">
    <property type="entry name" value="VQ"/>
    <property type="match status" value="1"/>
</dbReference>
<dbReference type="PANTHER" id="PTHR33783">
    <property type="entry name" value="PROTEIN HAIKU1"/>
    <property type="match status" value="1"/>
</dbReference>
<reference evidence="3 5" key="1">
    <citation type="journal article" date="2008" name="Science">
        <title>The Physcomitrella genome reveals evolutionary insights into the conquest of land by plants.</title>
        <authorList>
            <person name="Rensing S."/>
            <person name="Lang D."/>
            <person name="Zimmer A."/>
            <person name="Terry A."/>
            <person name="Salamov A."/>
            <person name="Shapiro H."/>
            <person name="Nishiyama T."/>
            <person name="Perroud P.-F."/>
            <person name="Lindquist E."/>
            <person name="Kamisugi Y."/>
            <person name="Tanahashi T."/>
            <person name="Sakakibara K."/>
            <person name="Fujita T."/>
            <person name="Oishi K."/>
            <person name="Shin-I T."/>
            <person name="Kuroki Y."/>
            <person name="Toyoda A."/>
            <person name="Suzuki Y."/>
            <person name="Hashimoto A."/>
            <person name="Yamaguchi K."/>
            <person name="Sugano A."/>
            <person name="Kohara Y."/>
            <person name="Fujiyama A."/>
            <person name="Anterola A."/>
            <person name="Aoki S."/>
            <person name="Ashton N."/>
            <person name="Barbazuk W.B."/>
            <person name="Barker E."/>
            <person name="Bennetzen J."/>
            <person name="Bezanilla M."/>
            <person name="Blankenship R."/>
            <person name="Cho S.H."/>
            <person name="Dutcher S."/>
            <person name="Estelle M."/>
            <person name="Fawcett J.A."/>
            <person name="Gundlach H."/>
            <person name="Hanada K."/>
            <person name="Heyl A."/>
            <person name="Hicks K.A."/>
            <person name="Hugh J."/>
            <person name="Lohr M."/>
            <person name="Mayer K."/>
            <person name="Melkozernov A."/>
            <person name="Murata T."/>
            <person name="Nelson D."/>
            <person name="Pils B."/>
            <person name="Prigge M."/>
            <person name="Reiss B."/>
            <person name="Renner T."/>
            <person name="Rombauts S."/>
            <person name="Rushton P."/>
            <person name="Sanderfoot A."/>
            <person name="Schween G."/>
            <person name="Shiu S.-H."/>
            <person name="Stueber K."/>
            <person name="Theodoulou F.L."/>
            <person name="Tu H."/>
            <person name="Van de Peer Y."/>
            <person name="Verrier P.J."/>
            <person name="Waters E."/>
            <person name="Wood A."/>
            <person name="Yang L."/>
            <person name="Cove D."/>
            <person name="Cuming A."/>
            <person name="Hasebe M."/>
            <person name="Lucas S."/>
            <person name="Mishler D.B."/>
            <person name="Reski R."/>
            <person name="Grigoriev I."/>
            <person name="Quatrano R.S."/>
            <person name="Boore J.L."/>
        </authorList>
    </citation>
    <scope>NUCLEOTIDE SEQUENCE [LARGE SCALE GENOMIC DNA]</scope>
    <source>
        <strain evidence="4 5">cv. Gransden 2004</strain>
    </source>
</reference>
<dbReference type="Gramene" id="Pp3c7_13780V3.3">
    <property type="protein sequence ID" value="PAC:32925949.CDS.1"/>
    <property type="gene ID" value="Pp3c7_13780"/>
</dbReference>
<dbReference type="InterPro" id="IPR039612">
    <property type="entry name" value="VQ_5/9/14"/>
</dbReference>
<organism evidence="3">
    <name type="scientific">Physcomitrium patens</name>
    <name type="common">Spreading-leaved earth moss</name>
    <name type="synonym">Physcomitrella patens</name>
    <dbReference type="NCBI Taxonomy" id="3218"/>
    <lineage>
        <taxon>Eukaryota</taxon>
        <taxon>Viridiplantae</taxon>
        <taxon>Streptophyta</taxon>
        <taxon>Embryophyta</taxon>
        <taxon>Bryophyta</taxon>
        <taxon>Bryophytina</taxon>
        <taxon>Bryopsida</taxon>
        <taxon>Funariidae</taxon>
        <taxon>Funariales</taxon>
        <taxon>Funariaceae</taxon>
        <taxon>Physcomitrium</taxon>
    </lineage>
</organism>